<protein>
    <submittedName>
        <fullName evidence="2">ThiF family adenylyltransferase</fullName>
    </submittedName>
</protein>
<dbReference type="GO" id="GO:0008641">
    <property type="term" value="F:ubiquitin-like modifier activating enzyme activity"/>
    <property type="evidence" value="ECO:0007669"/>
    <property type="project" value="InterPro"/>
</dbReference>
<evidence type="ECO:0000259" key="1">
    <source>
        <dbReference type="Pfam" id="PF00899"/>
    </source>
</evidence>
<comment type="caution">
    <text evidence="2">The sequence shown here is derived from an EMBL/GenBank/DDBJ whole genome shotgun (WGS) entry which is preliminary data.</text>
</comment>
<sequence length="365" mass="40656">MMTELAGVRVVVQNSLITGVKHELCLTPFYILGVENMDLHIKRTLQPLISGDQIIFGIGNKGLIRKIPYSESSVMIIKYLNGEIPRKDLKVSDQKLSDCIDKFKSLGLITTNSYSDKPKYSRNISFFEWMDTSDNIDPNKYQEKLQRSKVAVFGVGGIGSAVAEYLVRAGVKNIKLIDFDIVEESNLTRQTAYVEDDINKPKIVACSEYLKKIDSTINVETVNCKITGPADIEANIDMETDLIVNSMDQPPELDGWFDEVSKKTKKAVIFSSYASTAANVYPKIPGVTRDYSEFLGKEQITKDCIIDNSFPMAAISSVTAMAAGMSSYYAIMFLTGIRIPKDAIQIDFDGWTILKVNVATRGKEE</sequence>
<keyword evidence="2" id="KW-0808">Transferase</keyword>
<name>A0A6A8MEV4_9LACO</name>
<dbReference type="GO" id="GO:0061504">
    <property type="term" value="P:cyclic threonylcarbamoyladenosine biosynthetic process"/>
    <property type="evidence" value="ECO:0007669"/>
    <property type="project" value="TreeGrafter"/>
</dbReference>
<feature type="domain" description="THIF-type NAD/FAD binding fold" evidence="1">
    <location>
        <begin position="120"/>
        <end position="340"/>
    </location>
</feature>
<dbReference type="AlphaFoldDB" id="A0A6A8MEV4"/>
<dbReference type="RefSeq" id="WP_154548945.1">
    <property type="nucleotide sequence ID" value="NZ_VUMX01000016.1"/>
</dbReference>
<dbReference type="Pfam" id="PF00899">
    <property type="entry name" value="ThiF"/>
    <property type="match status" value="1"/>
</dbReference>
<dbReference type="InterPro" id="IPR035985">
    <property type="entry name" value="Ubiquitin-activating_enz"/>
</dbReference>
<dbReference type="EMBL" id="VUMX01000016">
    <property type="protein sequence ID" value="MST87335.1"/>
    <property type="molecule type" value="Genomic_DNA"/>
</dbReference>
<evidence type="ECO:0000313" key="3">
    <source>
        <dbReference type="Proteomes" id="UP000438120"/>
    </source>
</evidence>
<dbReference type="OrthoDB" id="9804286at2"/>
<dbReference type="SUPFAM" id="SSF69572">
    <property type="entry name" value="Activating enzymes of the ubiquitin-like proteins"/>
    <property type="match status" value="1"/>
</dbReference>
<dbReference type="Proteomes" id="UP000438120">
    <property type="component" value="Unassembled WGS sequence"/>
</dbReference>
<keyword evidence="2" id="KW-0548">Nucleotidyltransferase</keyword>
<dbReference type="GO" id="GO:0061503">
    <property type="term" value="F:tRNA threonylcarbamoyladenosine dehydratase"/>
    <property type="evidence" value="ECO:0007669"/>
    <property type="project" value="TreeGrafter"/>
</dbReference>
<evidence type="ECO:0000313" key="2">
    <source>
        <dbReference type="EMBL" id="MST87335.1"/>
    </source>
</evidence>
<dbReference type="PANTHER" id="PTHR43267">
    <property type="entry name" value="TRNA THREONYLCARBAMOYLADENOSINE DEHYDRATASE"/>
    <property type="match status" value="1"/>
</dbReference>
<dbReference type="Gene3D" id="3.40.50.720">
    <property type="entry name" value="NAD(P)-binding Rossmann-like Domain"/>
    <property type="match status" value="1"/>
</dbReference>
<gene>
    <name evidence="2" type="ORF">FYJ62_06740</name>
</gene>
<organism evidence="2 3">
    <name type="scientific">Lactobacillus porci</name>
    <dbReference type="NCBI Taxonomy" id="2012477"/>
    <lineage>
        <taxon>Bacteria</taxon>
        <taxon>Bacillati</taxon>
        <taxon>Bacillota</taxon>
        <taxon>Bacilli</taxon>
        <taxon>Lactobacillales</taxon>
        <taxon>Lactobacillaceae</taxon>
        <taxon>Lactobacillus</taxon>
    </lineage>
</organism>
<dbReference type="InterPro" id="IPR000594">
    <property type="entry name" value="ThiF_NAD_FAD-bd"/>
</dbReference>
<dbReference type="GO" id="GO:0016779">
    <property type="term" value="F:nucleotidyltransferase activity"/>
    <property type="evidence" value="ECO:0007669"/>
    <property type="project" value="UniProtKB-KW"/>
</dbReference>
<accession>A0A6A8MEV4</accession>
<dbReference type="InterPro" id="IPR045886">
    <property type="entry name" value="ThiF/MoeB/HesA"/>
</dbReference>
<keyword evidence="3" id="KW-1185">Reference proteome</keyword>
<reference evidence="2 3" key="1">
    <citation type="submission" date="2019-08" db="EMBL/GenBank/DDBJ databases">
        <title>In-depth cultivation of the pig gut microbiome towards novel bacterial diversity and tailored functional studies.</title>
        <authorList>
            <person name="Wylensek D."/>
            <person name="Hitch T.C.A."/>
            <person name="Clavel T."/>
        </authorList>
    </citation>
    <scope>NUCLEOTIDE SEQUENCE [LARGE SCALE GENOMIC DNA]</scope>
    <source>
        <strain evidence="2 3">Bifido-178-WT-2B</strain>
    </source>
</reference>
<proteinExistence type="predicted"/>
<dbReference type="PANTHER" id="PTHR43267:SF1">
    <property type="entry name" value="TRNA THREONYLCARBAMOYLADENOSINE DEHYDRATASE"/>
    <property type="match status" value="1"/>
</dbReference>